<dbReference type="Pfam" id="PF01381">
    <property type="entry name" value="HTH_3"/>
    <property type="match status" value="1"/>
</dbReference>
<dbReference type="CDD" id="cd00093">
    <property type="entry name" value="HTH_XRE"/>
    <property type="match status" value="1"/>
</dbReference>
<evidence type="ECO:0000259" key="8">
    <source>
        <dbReference type="PROSITE" id="PS50943"/>
    </source>
</evidence>
<dbReference type="GO" id="GO:0016301">
    <property type="term" value="F:kinase activity"/>
    <property type="evidence" value="ECO:0007669"/>
    <property type="project" value="UniProtKB-KW"/>
</dbReference>
<dbReference type="PROSITE" id="PS50943">
    <property type="entry name" value="HTH_CROC1"/>
    <property type="match status" value="1"/>
</dbReference>
<dbReference type="PRINTS" id="PR01100">
    <property type="entry name" value="SHIKIMTKNASE"/>
</dbReference>
<dbReference type="Gene3D" id="3.40.50.300">
    <property type="entry name" value="P-loop containing nucleotide triphosphate hydrolases"/>
    <property type="match status" value="1"/>
</dbReference>
<dbReference type="HAMAP" id="MF_00109">
    <property type="entry name" value="Shikimate_kinase"/>
    <property type="match status" value="1"/>
</dbReference>
<dbReference type="InterPro" id="IPR000623">
    <property type="entry name" value="Shikimate_kinase/TSH1"/>
</dbReference>
<evidence type="ECO:0000256" key="6">
    <source>
        <dbReference type="ARBA" id="ARBA00023141"/>
    </source>
</evidence>
<dbReference type="CDD" id="cd00464">
    <property type="entry name" value="SK"/>
    <property type="match status" value="1"/>
</dbReference>
<keyword evidence="6 7" id="KW-0057">Aromatic amino acid biosynthesis</keyword>
<keyword evidence="7" id="KW-0963">Cytoplasm</keyword>
<dbReference type="EMBL" id="JBFSHR010000004">
    <property type="protein sequence ID" value="MEX6428620.1"/>
    <property type="molecule type" value="Genomic_DNA"/>
</dbReference>
<feature type="binding site" evidence="7">
    <location>
        <position position="181"/>
    </location>
    <ligand>
        <name>substrate</name>
    </ligand>
</feature>
<proteinExistence type="inferred from homology"/>
<comment type="caution">
    <text evidence="7">Lacks conserved residue(s) required for the propagation of feature annotation.</text>
</comment>
<dbReference type="SUPFAM" id="SSF52540">
    <property type="entry name" value="P-loop containing nucleoside triphosphate hydrolases"/>
    <property type="match status" value="1"/>
</dbReference>
<protein>
    <recommendedName>
        <fullName evidence="7">Shikimate kinase</fullName>
        <shortName evidence="7">SK</shortName>
        <ecNumber evidence="7">2.7.1.71</ecNumber>
    </recommendedName>
</protein>
<keyword evidence="4 7" id="KW-0418">Kinase</keyword>
<dbReference type="Proteomes" id="UP001560267">
    <property type="component" value="Unassembled WGS sequence"/>
</dbReference>
<keyword evidence="5 7" id="KW-0067">ATP-binding</keyword>
<evidence type="ECO:0000256" key="7">
    <source>
        <dbReference type="HAMAP-Rule" id="MF_00109"/>
    </source>
</evidence>
<dbReference type="InterPro" id="IPR027417">
    <property type="entry name" value="P-loop_NTPase"/>
</dbReference>
<comment type="catalytic activity">
    <reaction evidence="7">
        <text>shikimate + ATP = 3-phosphoshikimate + ADP + H(+)</text>
        <dbReference type="Rhea" id="RHEA:13121"/>
        <dbReference type="ChEBI" id="CHEBI:15378"/>
        <dbReference type="ChEBI" id="CHEBI:30616"/>
        <dbReference type="ChEBI" id="CHEBI:36208"/>
        <dbReference type="ChEBI" id="CHEBI:145989"/>
        <dbReference type="ChEBI" id="CHEBI:456216"/>
        <dbReference type="EC" id="2.7.1.71"/>
    </reaction>
</comment>
<comment type="pathway">
    <text evidence="7">Metabolic intermediate biosynthesis; chorismate biosynthesis; chorismate from D-erythrose 4-phosphate and phosphoenolpyruvate: step 5/7.</text>
</comment>
<evidence type="ECO:0000256" key="1">
    <source>
        <dbReference type="ARBA" id="ARBA00022605"/>
    </source>
</evidence>
<dbReference type="InterPro" id="IPR010982">
    <property type="entry name" value="Lambda_DNA-bd_dom_sf"/>
</dbReference>
<evidence type="ECO:0000256" key="2">
    <source>
        <dbReference type="ARBA" id="ARBA00022679"/>
    </source>
</evidence>
<dbReference type="NCBIfam" id="NF006015">
    <property type="entry name" value="PRK08154.1"/>
    <property type="match status" value="1"/>
</dbReference>
<keyword evidence="7" id="KW-0460">Magnesium</keyword>
<keyword evidence="2 7" id="KW-0808">Transferase</keyword>
<evidence type="ECO:0000256" key="4">
    <source>
        <dbReference type="ARBA" id="ARBA00022777"/>
    </source>
</evidence>
<keyword evidence="7" id="KW-0479">Metal-binding</keyword>
<sequence length="297" mass="33228">MDAETRSEYERIVNHLARTLRSERSLQGLSRYELAQRAQLSERYLAQLESGAANPSLTVLTRLAGALKISLLRLLDLAELATPTEAEYLIERLRSRMASTRHGVALVGLRGAGKTTLGRLLAERLGWQFLRLTELIITRAQIPLDELFSLGGDAAFRRLELESLEQLVETGTEGLVVEIGGGLVTNRPAYELLRRQLTTVWLSTSPEEHMQRVVAQGDLRPMHGNARAMEELRAILNERTPMYELAHLHLSTSHQSVTESLEALEVLLREHLVEALPSNKRPDAHRNGIDNIEAARA</sequence>
<keyword evidence="3 7" id="KW-0547">Nucleotide-binding</keyword>
<dbReference type="PANTHER" id="PTHR21087:SF16">
    <property type="entry name" value="SHIKIMATE KINASE 1, CHLOROPLASTIC"/>
    <property type="match status" value="1"/>
</dbReference>
<comment type="similarity">
    <text evidence="7">Belongs to the shikimate kinase family.</text>
</comment>
<feature type="binding site" evidence="7">
    <location>
        <position position="157"/>
    </location>
    <ligand>
        <name>substrate</name>
    </ligand>
</feature>
<comment type="cofactor">
    <cofactor evidence="7">
        <name>Mg(2+)</name>
        <dbReference type="ChEBI" id="CHEBI:18420"/>
    </cofactor>
    <text evidence="7">Binds 1 Mg(2+) ion per subunit.</text>
</comment>
<feature type="domain" description="HTH cro/C1-type" evidence="8">
    <location>
        <begin position="20"/>
        <end position="74"/>
    </location>
</feature>
<organism evidence="9 10">
    <name type="scientific">Ferrimicrobium acidiphilum</name>
    <dbReference type="NCBI Taxonomy" id="121039"/>
    <lineage>
        <taxon>Bacteria</taxon>
        <taxon>Bacillati</taxon>
        <taxon>Actinomycetota</taxon>
        <taxon>Acidimicrobiia</taxon>
        <taxon>Acidimicrobiales</taxon>
        <taxon>Acidimicrobiaceae</taxon>
        <taxon>Ferrimicrobium</taxon>
    </lineage>
</organism>
<comment type="subunit">
    <text evidence="7">Monomer.</text>
</comment>
<feature type="binding site" evidence="7">
    <location>
        <position position="220"/>
    </location>
    <ligand>
        <name>ATP</name>
        <dbReference type="ChEBI" id="CHEBI:30616"/>
    </ligand>
</feature>
<keyword evidence="1 7" id="KW-0028">Amino-acid biosynthesis</keyword>
<dbReference type="SUPFAM" id="SSF47413">
    <property type="entry name" value="lambda repressor-like DNA-binding domains"/>
    <property type="match status" value="1"/>
</dbReference>
<evidence type="ECO:0000313" key="9">
    <source>
        <dbReference type="EMBL" id="MEX6428620.1"/>
    </source>
</evidence>
<comment type="function">
    <text evidence="7">Catalyzes the specific phosphorylation of the 3-hydroxyl group of shikimic acid using ATP as a cosubstrate.</text>
</comment>
<accession>A0ABV3XZQ3</accession>
<comment type="subcellular location">
    <subcellularLocation>
        <location evidence="7">Cytoplasm</location>
    </subcellularLocation>
</comment>
<comment type="caution">
    <text evidence="9">The sequence shown here is derived from an EMBL/GenBank/DDBJ whole genome shotgun (WGS) entry which is preliminary data.</text>
</comment>
<feature type="binding site" evidence="7">
    <location>
        <position position="239"/>
    </location>
    <ligand>
        <name>substrate</name>
    </ligand>
</feature>
<feature type="binding site" evidence="7">
    <location>
        <begin position="111"/>
        <end position="116"/>
    </location>
    <ligand>
        <name>ATP</name>
        <dbReference type="ChEBI" id="CHEBI:30616"/>
    </ligand>
</feature>
<gene>
    <name evidence="7" type="primary">aroK</name>
    <name evidence="9" type="ORF">AB6A68_02045</name>
</gene>
<dbReference type="Gene3D" id="1.10.260.40">
    <property type="entry name" value="lambda repressor-like DNA-binding domains"/>
    <property type="match status" value="1"/>
</dbReference>
<dbReference type="InterPro" id="IPR031322">
    <property type="entry name" value="Shikimate/glucono_kinase"/>
</dbReference>
<name>A0ABV3XZQ3_9ACTN</name>
<feature type="binding site" evidence="7">
    <location>
        <position position="255"/>
    </location>
    <ligand>
        <name>ATP</name>
        <dbReference type="ChEBI" id="CHEBI:30616"/>
    </ligand>
</feature>
<dbReference type="PANTHER" id="PTHR21087">
    <property type="entry name" value="SHIKIMATE KINASE"/>
    <property type="match status" value="1"/>
</dbReference>
<reference evidence="9 10" key="1">
    <citation type="submission" date="2024-07" db="EMBL/GenBank/DDBJ databases">
        <title>Draft Genome Sequence of Ferrimicrobium acidiphilum Strain YE2023, Isolated from a Pulp of Bioleach Reactor.</title>
        <authorList>
            <person name="Elkina Y.A."/>
            <person name="Bulaeva A.G."/>
            <person name="Beletsky A.V."/>
            <person name="Mardanov A.V."/>
        </authorList>
    </citation>
    <scope>NUCLEOTIDE SEQUENCE [LARGE SCALE GENOMIC DNA]</scope>
    <source>
        <strain evidence="9 10">YE2023</strain>
    </source>
</reference>
<keyword evidence="10" id="KW-1185">Reference proteome</keyword>
<evidence type="ECO:0000256" key="5">
    <source>
        <dbReference type="ARBA" id="ARBA00022840"/>
    </source>
</evidence>
<feature type="binding site" evidence="7">
    <location>
        <position position="115"/>
    </location>
    <ligand>
        <name>Mg(2+)</name>
        <dbReference type="ChEBI" id="CHEBI:18420"/>
    </ligand>
</feature>
<dbReference type="SMART" id="SM00530">
    <property type="entry name" value="HTH_XRE"/>
    <property type="match status" value="1"/>
</dbReference>
<evidence type="ECO:0000313" key="10">
    <source>
        <dbReference type="Proteomes" id="UP001560267"/>
    </source>
</evidence>
<dbReference type="RefSeq" id="WP_298404179.1">
    <property type="nucleotide sequence ID" value="NZ_JBFSHR010000004.1"/>
</dbReference>
<dbReference type="InterPro" id="IPR001387">
    <property type="entry name" value="Cro/C1-type_HTH"/>
</dbReference>
<dbReference type="EC" id="2.7.1.71" evidence="7"/>
<dbReference type="Pfam" id="PF01202">
    <property type="entry name" value="SKI"/>
    <property type="match status" value="1"/>
</dbReference>
<evidence type="ECO:0000256" key="3">
    <source>
        <dbReference type="ARBA" id="ARBA00022741"/>
    </source>
</evidence>